<dbReference type="EMBL" id="LNYG01000001">
    <property type="protein sequence ID" value="KTD13358.1"/>
    <property type="molecule type" value="Genomic_DNA"/>
</dbReference>
<reference evidence="3 5" key="2">
    <citation type="submission" date="2016-05" db="EMBL/GenBank/DDBJ databases">
        <authorList>
            <person name="Prochazka B."/>
            <person name="Indra A."/>
            <person name="Hasenberger P."/>
            <person name="Blaschitz M."/>
            <person name="Wagner L."/>
            <person name="Wewalka G."/>
            <person name="Sorschag S."/>
            <person name="Schmid D."/>
            <person name="Ruppitsch W."/>
        </authorList>
    </citation>
    <scope>NUCLEOTIDE SEQUENCE [LARGE SCALE GENOMIC DNA]</scope>
    <source>
        <strain evidence="3 5">974010_12</strain>
    </source>
</reference>
<keyword evidence="2" id="KW-0966">Cell projection</keyword>
<keyword evidence="2" id="KW-0969">Cilium</keyword>
<dbReference type="Proteomes" id="UP000093336">
    <property type="component" value="Unassembled WGS sequence"/>
</dbReference>
<protein>
    <submittedName>
        <fullName evidence="2">ATPases involved in biogenesis of archaeal flagella</fullName>
    </submittedName>
</protein>
<evidence type="ECO:0000313" key="2">
    <source>
        <dbReference type="EMBL" id="KTD13358.1"/>
    </source>
</evidence>
<dbReference type="AlphaFoldDB" id="A0A0W0UZT0"/>
<dbReference type="RefSeq" id="WP_058448228.1">
    <property type="nucleotide sequence ID" value="NZ_CAAAJF010000003.1"/>
</dbReference>
<dbReference type="Proteomes" id="UP000054715">
    <property type="component" value="Unassembled WGS sequence"/>
</dbReference>
<evidence type="ECO:0000313" key="4">
    <source>
        <dbReference type="Proteomes" id="UP000054715"/>
    </source>
</evidence>
<dbReference type="InterPro" id="IPR029058">
    <property type="entry name" value="AB_hydrolase_fold"/>
</dbReference>
<reference evidence="2 4" key="1">
    <citation type="submission" date="2015-11" db="EMBL/GenBank/DDBJ databases">
        <title>Genomic analysis of 38 Legionella species identifies large and diverse effector repertoires.</title>
        <authorList>
            <person name="Burstein D."/>
            <person name="Amaro F."/>
            <person name="Zusman T."/>
            <person name="Lifshitz Z."/>
            <person name="Cohen O."/>
            <person name="Gilbert J.A."/>
            <person name="Pupko T."/>
            <person name="Shuman H.A."/>
            <person name="Segal G."/>
        </authorList>
    </citation>
    <scope>NUCLEOTIDE SEQUENCE [LARGE SCALE GENOMIC DNA]</scope>
    <source>
        <strain evidence="2 4">JA-26-G1-E2</strain>
    </source>
</reference>
<dbReference type="EMBL" id="LYOZ01000016">
    <property type="protein sequence ID" value="OCH98381.1"/>
    <property type="molecule type" value="Genomic_DNA"/>
</dbReference>
<dbReference type="Gene3D" id="3.40.50.1820">
    <property type="entry name" value="alpha/beta hydrolase"/>
    <property type="match status" value="1"/>
</dbReference>
<name>A0A0W0UZT0_9GAMM</name>
<organism evidence="2 4">
    <name type="scientific">Legionella jamestowniensis</name>
    <dbReference type="NCBI Taxonomy" id="455"/>
    <lineage>
        <taxon>Bacteria</taxon>
        <taxon>Pseudomonadati</taxon>
        <taxon>Pseudomonadota</taxon>
        <taxon>Gammaproteobacteria</taxon>
        <taxon>Legionellales</taxon>
        <taxon>Legionellaceae</taxon>
        <taxon>Legionella</taxon>
    </lineage>
</organism>
<proteinExistence type="predicted"/>
<sequence length="240" mass="27299">MQLLLGFCLLFFLNFAEVEAASLDILVNQQKIVLPYWHYKGKKQRGAVVLINGEQDSEGSVLANSLSKELAKHGWSVALLNTSLHIPVPWTEQLPETLSALRQKNNKRIVVIHYGSQLEKSVNYFTTPQSKRVSGLILLSAFDQPENKGLIDLIQKIPFPLLDITGQFDYTPVLEQASLRQFSIKNERYLYRQLPGASHDYAYSKKTLVTNLNGWMKKLRTERPVKAPIILDKSIPNSHR</sequence>
<gene>
    <name evidence="3" type="ORF">A8135_12585</name>
    <name evidence="2" type="ORF">Ljam_0148</name>
</gene>
<feature type="chain" id="PRO_5006914357" evidence="1">
    <location>
        <begin position="21"/>
        <end position="240"/>
    </location>
</feature>
<evidence type="ECO:0000256" key="1">
    <source>
        <dbReference type="SAM" id="SignalP"/>
    </source>
</evidence>
<accession>A0A0W0UZT0</accession>
<feature type="signal peptide" evidence="1">
    <location>
        <begin position="1"/>
        <end position="20"/>
    </location>
</feature>
<evidence type="ECO:0000313" key="5">
    <source>
        <dbReference type="Proteomes" id="UP000093336"/>
    </source>
</evidence>
<dbReference type="STRING" id="455.Ljam_0148"/>
<dbReference type="OrthoDB" id="5644501at2"/>
<evidence type="ECO:0000313" key="3">
    <source>
        <dbReference type="EMBL" id="OCH98381.1"/>
    </source>
</evidence>
<keyword evidence="1" id="KW-0732">Signal</keyword>
<dbReference type="PATRIC" id="fig|455.5.peg.153"/>
<dbReference type="SUPFAM" id="SSF53474">
    <property type="entry name" value="alpha/beta-Hydrolases"/>
    <property type="match status" value="1"/>
</dbReference>
<keyword evidence="2" id="KW-0282">Flagellum</keyword>
<keyword evidence="5" id="KW-1185">Reference proteome</keyword>
<comment type="caution">
    <text evidence="2">The sequence shown here is derived from an EMBL/GenBank/DDBJ whole genome shotgun (WGS) entry which is preliminary data.</text>
</comment>